<comment type="caution">
    <text evidence="7">The sequence shown here is derived from an EMBL/GenBank/DDBJ whole genome shotgun (WGS) entry which is preliminary data.</text>
</comment>
<name>A0A0T6B3G1_9SCAR</name>
<keyword evidence="3" id="KW-0808">Transferase</keyword>
<dbReference type="InterPro" id="IPR007644">
    <property type="entry name" value="RNA_pol_bsu_protrusion"/>
</dbReference>
<keyword evidence="8" id="KW-1185">Reference proteome</keyword>
<evidence type="ECO:0000259" key="6">
    <source>
        <dbReference type="Pfam" id="PF04563"/>
    </source>
</evidence>
<keyword evidence="2" id="KW-0240">DNA-directed RNA polymerase</keyword>
<evidence type="ECO:0000313" key="8">
    <source>
        <dbReference type="Proteomes" id="UP000051574"/>
    </source>
</evidence>
<dbReference type="GO" id="GO:0006351">
    <property type="term" value="P:DNA-templated transcription"/>
    <property type="evidence" value="ECO:0007669"/>
    <property type="project" value="InterPro"/>
</dbReference>
<dbReference type="Proteomes" id="UP000051574">
    <property type="component" value="Unassembled WGS sequence"/>
</dbReference>
<dbReference type="GO" id="GO:0003677">
    <property type="term" value="F:DNA binding"/>
    <property type="evidence" value="ECO:0007669"/>
    <property type="project" value="InterPro"/>
</dbReference>
<evidence type="ECO:0000256" key="4">
    <source>
        <dbReference type="ARBA" id="ARBA00022695"/>
    </source>
</evidence>
<evidence type="ECO:0000256" key="1">
    <source>
        <dbReference type="ARBA" id="ARBA00012418"/>
    </source>
</evidence>
<gene>
    <name evidence="7" type="ORF">AMK59_5806</name>
</gene>
<evidence type="ECO:0000313" key="7">
    <source>
        <dbReference type="EMBL" id="KRT81952.1"/>
    </source>
</evidence>
<keyword evidence="4" id="KW-0548">Nucleotidyltransferase</keyword>
<evidence type="ECO:0000256" key="3">
    <source>
        <dbReference type="ARBA" id="ARBA00022679"/>
    </source>
</evidence>
<dbReference type="EMBL" id="LJIG01015988">
    <property type="protein sequence ID" value="KRT81952.1"/>
    <property type="molecule type" value="Genomic_DNA"/>
</dbReference>
<accession>A0A0T6B3G1</accession>
<dbReference type="GO" id="GO:0000428">
    <property type="term" value="C:DNA-directed RNA polymerase complex"/>
    <property type="evidence" value="ECO:0007669"/>
    <property type="project" value="UniProtKB-KW"/>
</dbReference>
<dbReference type="OrthoDB" id="10248617at2759"/>
<evidence type="ECO:0000256" key="2">
    <source>
        <dbReference type="ARBA" id="ARBA00022478"/>
    </source>
</evidence>
<reference evidence="7 8" key="1">
    <citation type="submission" date="2015-09" db="EMBL/GenBank/DDBJ databases">
        <title>Draft genome of the scarab beetle Oryctes borbonicus.</title>
        <authorList>
            <person name="Meyer J.M."/>
            <person name="Markov G.V."/>
            <person name="Baskaran P."/>
            <person name="Herrmann M."/>
            <person name="Sommer R.J."/>
            <person name="Roedelsperger C."/>
        </authorList>
    </citation>
    <scope>NUCLEOTIDE SEQUENCE [LARGE SCALE GENOMIC DNA]</scope>
    <source>
        <strain evidence="7">OB123</strain>
        <tissue evidence="7">Whole animal</tissue>
    </source>
</reference>
<dbReference type="EC" id="2.7.7.6" evidence="1"/>
<keyword evidence="5" id="KW-0804">Transcription</keyword>
<dbReference type="SUPFAM" id="SSF64484">
    <property type="entry name" value="beta and beta-prime subunits of DNA dependent RNA-polymerase"/>
    <property type="match status" value="1"/>
</dbReference>
<feature type="domain" description="RNA polymerase beta subunit protrusion" evidence="6">
    <location>
        <begin position="46"/>
        <end position="149"/>
    </location>
</feature>
<organism evidence="7 8">
    <name type="scientific">Oryctes borbonicus</name>
    <dbReference type="NCBI Taxonomy" id="1629725"/>
    <lineage>
        <taxon>Eukaryota</taxon>
        <taxon>Metazoa</taxon>
        <taxon>Ecdysozoa</taxon>
        <taxon>Arthropoda</taxon>
        <taxon>Hexapoda</taxon>
        <taxon>Insecta</taxon>
        <taxon>Pterygota</taxon>
        <taxon>Neoptera</taxon>
        <taxon>Endopterygota</taxon>
        <taxon>Coleoptera</taxon>
        <taxon>Polyphaga</taxon>
        <taxon>Scarabaeiformia</taxon>
        <taxon>Scarabaeidae</taxon>
        <taxon>Dynastinae</taxon>
        <taxon>Oryctes</taxon>
    </lineage>
</organism>
<sequence>PSRWSSRNYLLKLLDSKMFLEIPTLRNLTSSNFGKAPSQQNPLLAELGRPHIDSFNYMVDTGLDDAVANLYPVEFELPTKDKVSLSIDDITLGYPAAPLGAVGIKHQNIYPTECKQRGVTYRGRLCIRVSWSINGKPQVAFDKDLGDVP</sequence>
<dbReference type="Gene3D" id="3.90.1100.10">
    <property type="match status" value="1"/>
</dbReference>
<dbReference type="AlphaFoldDB" id="A0A0T6B3G1"/>
<dbReference type="Pfam" id="PF04563">
    <property type="entry name" value="RNA_pol_Rpb2_1"/>
    <property type="match status" value="1"/>
</dbReference>
<dbReference type="GO" id="GO:0003899">
    <property type="term" value="F:DNA-directed RNA polymerase activity"/>
    <property type="evidence" value="ECO:0007669"/>
    <property type="project" value="UniProtKB-EC"/>
</dbReference>
<feature type="non-terminal residue" evidence="7">
    <location>
        <position position="149"/>
    </location>
</feature>
<feature type="non-terminal residue" evidence="7">
    <location>
        <position position="1"/>
    </location>
</feature>
<protein>
    <recommendedName>
        <fullName evidence="1">DNA-directed RNA polymerase</fullName>
        <ecNumber evidence="1">2.7.7.6</ecNumber>
    </recommendedName>
</protein>
<evidence type="ECO:0000256" key="5">
    <source>
        <dbReference type="ARBA" id="ARBA00023163"/>
    </source>
</evidence>
<proteinExistence type="predicted"/>